<dbReference type="InParanoid" id="A0A3A9JHV6"/>
<keyword evidence="4 6" id="KW-1133">Transmembrane helix</keyword>
<evidence type="ECO:0000256" key="4">
    <source>
        <dbReference type="ARBA" id="ARBA00022989"/>
    </source>
</evidence>
<evidence type="ECO:0000256" key="1">
    <source>
        <dbReference type="ARBA" id="ARBA00004651"/>
    </source>
</evidence>
<evidence type="ECO:0000256" key="3">
    <source>
        <dbReference type="ARBA" id="ARBA00022692"/>
    </source>
</evidence>
<dbReference type="Proteomes" id="UP000278036">
    <property type="component" value="Unassembled WGS sequence"/>
</dbReference>
<dbReference type="PANTHER" id="PTHR33406">
    <property type="entry name" value="MEMBRANE PROTEIN MJ1562-RELATED"/>
    <property type="match status" value="1"/>
</dbReference>
<dbReference type="SUPFAM" id="SSF82866">
    <property type="entry name" value="Multidrug efflux transporter AcrB transmembrane domain"/>
    <property type="match status" value="2"/>
</dbReference>
<evidence type="ECO:0000313" key="11">
    <source>
        <dbReference type="Proteomes" id="UP000278036"/>
    </source>
</evidence>
<organism evidence="8 11">
    <name type="scientific">Teichococcus wenyumeiae</name>
    <dbReference type="NCBI Taxonomy" id="2478470"/>
    <lineage>
        <taxon>Bacteria</taxon>
        <taxon>Pseudomonadati</taxon>
        <taxon>Pseudomonadota</taxon>
        <taxon>Alphaproteobacteria</taxon>
        <taxon>Acetobacterales</taxon>
        <taxon>Roseomonadaceae</taxon>
        <taxon>Roseomonas</taxon>
    </lineage>
</organism>
<protein>
    <recommendedName>
        <fullName evidence="7">Membrane transport protein MMPL domain-containing protein</fullName>
    </recommendedName>
</protein>
<dbReference type="EMBL" id="RFLX01000006">
    <property type="protein sequence ID" value="RMI25004.1"/>
    <property type="molecule type" value="Genomic_DNA"/>
</dbReference>
<name>A0A3A9JHV6_9PROT</name>
<evidence type="ECO:0000313" key="10">
    <source>
        <dbReference type="Proteomes" id="UP000274097"/>
    </source>
</evidence>
<dbReference type="InterPro" id="IPR004869">
    <property type="entry name" value="MMPL_dom"/>
</dbReference>
<dbReference type="Gene3D" id="1.20.1640.10">
    <property type="entry name" value="Multidrug efflux transporter AcrB transmembrane domain"/>
    <property type="match status" value="2"/>
</dbReference>
<feature type="transmembrane region" description="Helical" evidence="6">
    <location>
        <begin position="340"/>
        <end position="360"/>
    </location>
</feature>
<feature type="transmembrane region" description="Helical" evidence="6">
    <location>
        <begin position="723"/>
        <end position="742"/>
    </location>
</feature>
<proteinExistence type="predicted"/>
<feature type="transmembrane region" description="Helical" evidence="6">
    <location>
        <begin position="661"/>
        <end position="683"/>
    </location>
</feature>
<keyword evidence="10" id="KW-1185">Reference proteome</keyword>
<evidence type="ECO:0000256" key="6">
    <source>
        <dbReference type="SAM" id="Phobius"/>
    </source>
</evidence>
<reference evidence="8 11" key="1">
    <citation type="submission" date="2018-09" db="EMBL/GenBank/DDBJ databases">
        <title>Roseomonas sp. nov., isolated from feces of Tibetan antelopes in the Qinghai-Tibet plateau, China.</title>
        <authorList>
            <person name="Tian Z."/>
        </authorList>
    </citation>
    <scope>NUCLEOTIDE SEQUENCE [LARGE SCALE GENOMIC DNA]</scope>
    <source>
        <strain evidence="9 10">Z23</strain>
        <strain evidence="8 11">Z24</strain>
    </source>
</reference>
<sequence length="783" mass="81479">MRPLLLRLGGALLVLALVGVGLFRTIPIRAEMTDLLPPGRTPAAEFLLRELRSGAATTLLLAGIEGAAEPELARISRAVGDRLRESGQFSFVGNGSLDLSETERDLIFQYRYLLSPADPASFEAAGLKGKLSGLLEGLRSAASPLLARFGFADPTGAFFDLLRGWLGQSRVQLRAGAWFAEGASPPRALIVARSRASGLDTEAQAAAVATFQAAFAAASPGDARLLLSGPGVFGAEAAAAIRADVEMISILSGLLILGFLWLRYRSLLMLFAVAVPLGAGTLAGVAAVGLGFGAVHGAALGFGMTMLGVVVDYPLLLITQRRPAESLRDTARRIWPTLRLAAGAAALGLTGMMLSGFPILAQLGLFGAAGLLVGVVVTAGLLPWLLPGTALVPRPLPRALARGLGAVRGWRWLALVVPLAALVLLALGGPRWEDDLARLSPVPPAQLRLDEELRGQLGAPDVRGIVALAGPDAEAVLRKAEAVEQALQPLVARGQLGGFDSPARYLPSAATQRARQAALPSADIMRPRLQEASAGLPFRPEAFNRFLDSLAESRTLPVLTVEGLPRLPILAARLDPLLSPRGDGWQGLVIPQDLRDIGALRAALAGLDDPGILWVDVKAETQGVVTLATRQALLWCGLGGLAVLLLLAVGLRRGWRGLPAALWTAAPIAGALLVTVAALALLGQRLTPFHLAALLLAAGVGMDYALFFGSAARQGAEEADRTLGAVFNCTMTTLLTFGLLAFCATPVLRGIGLTVAIGVSSAFLLALALSPPSALAASEKMPN</sequence>
<keyword evidence="2" id="KW-1003">Cell membrane</keyword>
<feature type="transmembrane region" description="Helical" evidence="6">
    <location>
        <begin position="366"/>
        <end position="392"/>
    </location>
</feature>
<dbReference type="Proteomes" id="UP000274097">
    <property type="component" value="Unassembled WGS sequence"/>
</dbReference>
<dbReference type="PANTHER" id="PTHR33406:SF13">
    <property type="entry name" value="MEMBRANE PROTEIN YDFJ"/>
    <property type="match status" value="1"/>
</dbReference>
<feature type="transmembrane region" description="Helical" evidence="6">
    <location>
        <begin position="748"/>
        <end position="770"/>
    </location>
</feature>
<evidence type="ECO:0000313" key="8">
    <source>
        <dbReference type="EMBL" id="RKK04871.1"/>
    </source>
</evidence>
<evidence type="ECO:0000256" key="2">
    <source>
        <dbReference type="ARBA" id="ARBA00022475"/>
    </source>
</evidence>
<gene>
    <name evidence="8" type="ORF">D6Z83_07055</name>
    <name evidence="9" type="ORF">EBE87_10295</name>
</gene>
<feature type="domain" description="Membrane transport protein MMPL" evidence="7">
    <location>
        <begin position="199"/>
        <end position="388"/>
    </location>
</feature>
<keyword evidence="5 6" id="KW-0472">Membrane</keyword>
<feature type="transmembrane region" description="Helical" evidence="6">
    <location>
        <begin position="269"/>
        <end position="292"/>
    </location>
</feature>
<dbReference type="RefSeq" id="WP_120637623.1">
    <property type="nucleotide sequence ID" value="NZ_RAQU01000029.1"/>
</dbReference>
<feature type="transmembrane region" description="Helical" evidence="6">
    <location>
        <begin position="689"/>
        <end position="711"/>
    </location>
</feature>
<feature type="transmembrane region" description="Helical" evidence="6">
    <location>
        <begin position="245"/>
        <end position="262"/>
    </location>
</feature>
<comment type="subcellular location">
    <subcellularLocation>
        <location evidence="1">Cell membrane</location>
        <topology evidence="1">Multi-pass membrane protein</topology>
    </subcellularLocation>
</comment>
<evidence type="ECO:0000259" key="7">
    <source>
        <dbReference type="Pfam" id="PF03176"/>
    </source>
</evidence>
<dbReference type="OrthoDB" id="9780358at2"/>
<accession>A0A3A9JHV6</accession>
<dbReference type="GO" id="GO:0005886">
    <property type="term" value="C:plasma membrane"/>
    <property type="evidence" value="ECO:0007669"/>
    <property type="project" value="UniProtKB-SubCell"/>
</dbReference>
<dbReference type="EMBL" id="RAQU01000029">
    <property type="protein sequence ID" value="RKK04871.1"/>
    <property type="molecule type" value="Genomic_DNA"/>
</dbReference>
<comment type="caution">
    <text evidence="8">The sequence shown here is derived from an EMBL/GenBank/DDBJ whole genome shotgun (WGS) entry which is preliminary data.</text>
</comment>
<evidence type="ECO:0000256" key="5">
    <source>
        <dbReference type="ARBA" id="ARBA00023136"/>
    </source>
</evidence>
<feature type="transmembrane region" description="Helical" evidence="6">
    <location>
        <begin position="298"/>
        <end position="319"/>
    </location>
</feature>
<feature type="domain" description="Membrane transport protein MMPL" evidence="7">
    <location>
        <begin position="673"/>
        <end position="774"/>
    </location>
</feature>
<dbReference type="Pfam" id="PF03176">
    <property type="entry name" value="MMPL"/>
    <property type="match status" value="2"/>
</dbReference>
<feature type="transmembrane region" description="Helical" evidence="6">
    <location>
        <begin position="632"/>
        <end position="649"/>
    </location>
</feature>
<dbReference type="InterPro" id="IPR050545">
    <property type="entry name" value="Mycobact_MmpL"/>
</dbReference>
<evidence type="ECO:0000313" key="9">
    <source>
        <dbReference type="EMBL" id="RMI25004.1"/>
    </source>
</evidence>
<keyword evidence="3 6" id="KW-0812">Transmembrane</keyword>
<dbReference type="AlphaFoldDB" id="A0A3A9JHV6"/>